<dbReference type="InterPro" id="IPR006204">
    <property type="entry name" value="GHMP_kinase_N_dom"/>
</dbReference>
<dbReference type="Pfam" id="PF00288">
    <property type="entry name" value="GHMP_kinases_N"/>
    <property type="match status" value="1"/>
</dbReference>
<dbReference type="KEGG" id="tet:TTHERM_00371030"/>
<keyword evidence="3" id="KW-0808">Transferase</keyword>
<dbReference type="GO" id="GO:0004631">
    <property type="term" value="F:phosphomevalonate kinase activity"/>
    <property type="evidence" value="ECO:0007669"/>
    <property type="project" value="UniProtKB-EC"/>
</dbReference>
<dbReference type="InterPro" id="IPR035102">
    <property type="entry name" value="Phosphomevalonate_kinase"/>
</dbReference>
<dbReference type="GO" id="GO:0019287">
    <property type="term" value="P:isopentenyl diphosphate biosynthetic process, mevalonate pathway"/>
    <property type="evidence" value="ECO:0007669"/>
    <property type="project" value="TreeGrafter"/>
</dbReference>
<dbReference type="HOGENOM" id="CLU_022059_1_0_1"/>
<evidence type="ECO:0000256" key="1">
    <source>
        <dbReference type="ARBA" id="ARBA00005017"/>
    </source>
</evidence>
<organism evidence="8 9">
    <name type="scientific">Tetrahymena thermophila (strain SB210)</name>
    <dbReference type="NCBI Taxonomy" id="312017"/>
    <lineage>
        <taxon>Eukaryota</taxon>
        <taxon>Sar</taxon>
        <taxon>Alveolata</taxon>
        <taxon>Ciliophora</taxon>
        <taxon>Intramacronucleata</taxon>
        <taxon>Oligohymenophorea</taxon>
        <taxon>Hymenostomatida</taxon>
        <taxon>Tetrahymenina</taxon>
        <taxon>Tetrahymenidae</taxon>
        <taxon>Tetrahymena</taxon>
    </lineage>
</organism>
<dbReference type="GeneID" id="7827840"/>
<dbReference type="RefSeq" id="XP_001009533.1">
    <property type="nucleotide sequence ID" value="XM_001009533.1"/>
</dbReference>
<dbReference type="GO" id="GO:0005524">
    <property type="term" value="F:ATP binding"/>
    <property type="evidence" value="ECO:0007669"/>
    <property type="project" value="UniProtKB-KW"/>
</dbReference>
<dbReference type="EC" id="2.7.4.2" evidence="2"/>
<comment type="pathway">
    <text evidence="1">Isoprenoid biosynthesis; isopentenyl diphosphate biosynthesis via mevalonate pathway; isopentenyl diphosphate from (R)-mevalonate: step 2/3.</text>
</comment>
<dbReference type="AlphaFoldDB" id="I7M733"/>
<gene>
    <name evidence="8" type="ORF">TTHERM_00371030</name>
</gene>
<evidence type="ECO:0000313" key="8">
    <source>
        <dbReference type="EMBL" id="EAR89288.1"/>
    </source>
</evidence>
<dbReference type="InterPro" id="IPR020568">
    <property type="entry name" value="Ribosomal_Su5_D2-typ_SF"/>
</dbReference>
<dbReference type="InParanoid" id="I7M733"/>
<dbReference type="EMBL" id="GG662821">
    <property type="protein sequence ID" value="EAR89288.1"/>
    <property type="molecule type" value="Genomic_DNA"/>
</dbReference>
<accession>I7M733</accession>
<reference evidence="9" key="1">
    <citation type="journal article" date="2006" name="PLoS Biol.">
        <title>Macronuclear genome sequence of the ciliate Tetrahymena thermophila, a model eukaryote.</title>
        <authorList>
            <person name="Eisen J.A."/>
            <person name="Coyne R.S."/>
            <person name="Wu M."/>
            <person name="Wu D."/>
            <person name="Thiagarajan M."/>
            <person name="Wortman J.R."/>
            <person name="Badger J.H."/>
            <person name="Ren Q."/>
            <person name="Amedeo P."/>
            <person name="Jones K.M."/>
            <person name="Tallon L.J."/>
            <person name="Delcher A.L."/>
            <person name="Salzberg S.L."/>
            <person name="Silva J.C."/>
            <person name="Haas B.J."/>
            <person name="Majoros W.H."/>
            <person name="Farzad M."/>
            <person name="Carlton J.M."/>
            <person name="Smith R.K. Jr."/>
            <person name="Garg J."/>
            <person name="Pearlman R.E."/>
            <person name="Karrer K.M."/>
            <person name="Sun L."/>
            <person name="Manning G."/>
            <person name="Elde N.C."/>
            <person name="Turkewitz A.P."/>
            <person name="Asai D.J."/>
            <person name="Wilkes D.E."/>
            <person name="Wang Y."/>
            <person name="Cai H."/>
            <person name="Collins K."/>
            <person name="Stewart B.A."/>
            <person name="Lee S.R."/>
            <person name="Wilamowska K."/>
            <person name="Weinberg Z."/>
            <person name="Ruzzo W.L."/>
            <person name="Wloga D."/>
            <person name="Gaertig J."/>
            <person name="Frankel J."/>
            <person name="Tsao C.-C."/>
            <person name="Gorovsky M.A."/>
            <person name="Keeling P.J."/>
            <person name="Waller R.F."/>
            <person name="Patron N.J."/>
            <person name="Cherry J.M."/>
            <person name="Stover N.A."/>
            <person name="Krieger C.J."/>
            <person name="del Toro C."/>
            <person name="Ryder H.F."/>
            <person name="Williamson S.C."/>
            <person name="Barbeau R.A."/>
            <person name="Hamilton E.P."/>
            <person name="Orias E."/>
        </authorList>
    </citation>
    <scope>NUCLEOTIDE SEQUENCE [LARGE SCALE GENOMIC DNA]</scope>
    <source>
        <strain evidence="9">SB210</strain>
    </source>
</reference>
<dbReference type="PANTHER" id="PTHR31814:SF2">
    <property type="entry name" value="PHOSPHOMEVALONATE KINASE"/>
    <property type="match status" value="1"/>
</dbReference>
<dbReference type="PANTHER" id="PTHR31814">
    <property type="match status" value="1"/>
</dbReference>
<evidence type="ECO:0000313" key="9">
    <source>
        <dbReference type="Proteomes" id="UP000009168"/>
    </source>
</evidence>
<dbReference type="Proteomes" id="UP000009168">
    <property type="component" value="Unassembled WGS sequence"/>
</dbReference>
<dbReference type="OrthoDB" id="10262935at2759"/>
<name>I7M733_TETTS</name>
<dbReference type="OMA" id="QKFICSC"/>
<protein>
    <recommendedName>
        <fullName evidence="2">phosphomevalonate kinase</fullName>
        <ecNumber evidence="2">2.7.4.2</ecNumber>
    </recommendedName>
</protein>
<keyword evidence="4" id="KW-0547">Nucleotide-binding</keyword>
<feature type="domain" description="GHMP kinase N-terminal" evidence="7">
    <location>
        <begin position="147"/>
        <end position="210"/>
    </location>
</feature>
<evidence type="ECO:0000256" key="4">
    <source>
        <dbReference type="ARBA" id="ARBA00022741"/>
    </source>
</evidence>
<dbReference type="GO" id="GO:0005777">
    <property type="term" value="C:peroxisome"/>
    <property type="evidence" value="ECO:0007669"/>
    <property type="project" value="TreeGrafter"/>
</dbReference>
<evidence type="ECO:0000256" key="3">
    <source>
        <dbReference type="ARBA" id="ARBA00022679"/>
    </source>
</evidence>
<evidence type="ECO:0000256" key="2">
    <source>
        <dbReference type="ARBA" id="ARBA00012958"/>
    </source>
</evidence>
<dbReference type="Gene3D" id="3.30.230.10">
    <property type="match status" value="1"/>
</dbReference>
<dbReference type="InterPro" id="IPR014721">
    <property type="entry name" value="Ribsml_uS5_D2-typ_fold_subgr"/>
</dbReference>
<keyword evidence="9" id="KW-1185">Reference proteome</keyword>
<keyword evidence="5 8" id="KW-0418">Kinase</keyword>
<evidence type="ECO:0000256" key="5">
    <source>
        <dbReference type="ARBA" id="ARBA00022777"/>
    </source>
</evidence>
<dbReference type="SUPFAM" id="SSF54211">
    <property type="entry name" value="Ribosomal protein S5 domain 2-like"/>
    <property type="match status" value="1"/>
</dbReference>
<sequence>MQDSLLNQTKVYCCPSKVLIMGGYAILSEQCVGLSVGLNEKFYAFITTQDVQNQQQSNQKIIIKFISKQIESEWIYEIDLISKQVSQSETQAKNPFLEAVTKVVIEEGVEDLSKLTKNINVNIFHDNRFYSSASKKNEQKSNYFSIFDKDNLHKTGLGSSACVLVATLGSLLQYFQDYADEKLHYLSQKANFIAQKKIGSGFDIATSVFGSQVYKRFPPDIFSSNNQQQYKWNTLNRFNIPKQLKIMMIDLQIGSDTRLLAGEVKKYLDNNPEQAQIFYEQCNQKASKLQEIFSGIQSIENLKEKRESIIELNKQYRDVFKTIGIKAKVETEPDILSDILDQIIIEIPSVYYGVCPGAGGYDALCLLTDNSLTVEQLQAKVDSLKILNSSIKEMVVQEMEISQQGFHLLDEISTSQFLKNIF</sequence>
<dbReference type="GO" id="GO:0010142">
    <property type="term" value="P:farnesyl diphosphate biosynthetic process, mevalonate pathway"/>
    <property type="evidence" value="ECO:0007669"/>
    <property type="project" value="TreeGrafter"/>
</dbReference>
<keyword evidence="6 8" id="KW-0067">ATP-binding</keyword>
<evidence type="ECO:0000259" key="7">
    <source>
        <dbReference type="Pfam" id="PF00288"/>
    </source>
</evidence>
<dbReference type="STRING" id="312017.I7M733"/>
<evidence type="ECO:0000256" key="6">
    <source>
        <dbReference type="ARBA" id="ARBA00022840"/>
    </source>
</evidence>
<proteinExistence type="predicted"/>
<dbReference type="eggNOG" id="KOG4519">
    <property type="taxonomic scope" value="Eukaryota"/>
</dbReference>